<proteinExistence type="predicted"/>
<sequence>MSNKQNNNPSPFSPIPNAGYGCDYCSDYTQATVKDNECLVYYEENRDHSRGNDLKIVLKDGFLMTSKERLLLGVAPTVVSSYQIQISIKLNAGH</sequence>
<reference evidence="2" key="1">
    <citation type="submission" date="2016-11" db="UniProtKB">
        <authorList>
            <consortium name="WormBaseParasite"/>
        </authorList>
    </citation>
    <scope>IDENTIFICATION</scope>
    <source>
        <strain evidence="2">KR3021</strain>
    </source>
</reference>
<dbReference type="Proteomes" id="UP000095286">
    <property type="component" value="Unplaced"/>
</dbReference>
<accession>A0AC35U939</accession>
<protein>
    <submittedName>
        <fullName evidence="2">Uncharacterized protein</fullName>
    </submittedName>
</protein>
<dbReference type="WBParaSite" id="RSKR_0000883425.1">
    <property type="protein sequence ID" value="RSKR_0000883425.1"/>
    <property type="gene ID" value="RSKR_0000883425"/>
</dbReference>
<name>A0AC35U939_9BILA</name>
<evidence type="ECO:0000313" key="2">
    <source>
        <dbReference type="WBParaSite" id="RSKR_0000883425.1"/>
    </source>
</evidence>
<evidence type="ECO:0000313" key="1">
    <source>
        <dbReference type="Proteomes" id="UP000095286"/>
    </source>
</evidence>
<organism evidence="1 2">
    <name type="scientific">Rhabditophanes sp. KR3021</name>
    <dbReference type="NCBI Taxonomy" id="114890"/>
    <lineage>
        <taxon>Eukaryota</taxon>
        <taxon>Metazoa</taxon>
        <taxon>Ecdysozoa</taxon>
        <taxon>Nematoda</taxon>
        <taxon>Chromadorea</taxon>
        <taxon>Rhabditida</taxon>
        <taxon>Tylenchina</taxon>
        <taxon>Panagrolaimomorpha</taxon>
        <taxon>Strongyloidoidea</taxon>
        <taxon>Alloionematidae</taxon>
        <taxon>Rhabditophanes</taxon>
    </lineage>
</organism>